<keyword evidence="1" id="KW-0472">Membrane</keyword>
<protein>
    <submittedName>
        <fullName evidence="3">Uncharacterized protein</fullName>
    </submittedName>
</protein>
<evidence type="ECO:0000256" key="1">
    <source>
        <dbReference type="SAM" id="Phobius"/>
    </source>
</evidence>
<reference evidence="3" key="1">
    <citation type="journal article" date="2023" name="Nat. Microbiol.">
        <title>Babesia duncani multi-omics identifies virulence factors and drug targets.</title>
        <authorList>
            <person name="Singh P."/>
            <person name="Lonardi S."/>
            <person name="Liang Q."/>
            <person name="Vydyam P."/>
            <person name="Khabirova E."/>
            <person name="Fang T."/>
            <person name="Gihaz S."/>
            <person name="Thekkiniath J."/>
            <person name="Munshi M."/>
            <person name="Abel S."/>
            <person name="Ciampossin L."/>
            <person name="Batugedara G."/>
            <person name="Gupta M."/>
            <person name="Lu X.M."/>
            <person name="Lenz T."/>
            <person name="Chakravarty S."/>
            <person name="Cornillot E."/>
            <person name="Hu Y."/>
            <person name="Ma W."/>
            <person name="Gonzalez L.M."/>
            <person name="Sanchez S."/>
            <person name="Estrada K."/>
            <person name="Sanchez-Flores A."/>
            <person name="Montero E."/>
            <person name="Harb O.S."/>
            <person name="Le Roch K.G."/>
            <person name="Mamoun C.B."/>
        </authorList>
    </citation>
    <scope>NUCLEOTIDE SEQUENCE</scope>
    <source>
        <strain evidence="3">WA1</strain>
    </source>
</reference>
<sequence>MYRLSLDFIAYIALNCLGIAGFIIQTSKFTRNLHTFNTLQFDPEEVAAINPPIPKPPPKIPATFINEDPLADYRIDKFVKSKGLNHYTSLPLYEFKHQEKGSVAGYKDSRQLLATYSNRLCTLLGNFTEWSKKNHKNDMIEDISLYNPLAPGSYYALVFYCAWQSESIALVQAIHQLLGSFKFKREPPIVVPSRNAPRKRETLEDILEEIRREQEMIQEHERAMHEGEVDLDLDQRPQVYMRLEIPNVDTTKRFLNYLQEKEQIKWWMPKVGFFHYNHVFGTALHELYQTTYRHVMTEQQRKEYIESDSPGPKIAKQRNKCSATRINFVLVRLANSTMISHSKRGRRKHRRTVTSHEKEIRFNETMLRILINYGLLYKNMPAIQLFKCKTPHVELPRVFNRKSVEMSPFADTSWKFYKPNPFEIAQKTNYGLPVLRKIKYLAIPDDFEHVGTLMNFQQMQNFQHLDELYAPQPHMENILNWFTPIKGSDASEIQEVQQNVLPVFGALQKLYKWHLRRIIDARPIPVKYYYRNP</sequence>
<dbReference type="Proteomes" id="UP001214638">
    <property type="component" value="Unassembled WGS sequence"/>
</dbReference>
<evidence type="ECO:0000313" key="4">
    <source>
        <dbReference type="Proteomes" id="UP001214638"/>
    </source>
</evidence>
<dbReference type="GeneID" id="94334696"/>
<dbReference type="EMBL" id="JALLKP010000001">
    <property type="protein sequence ID" value="KAK2197398.1"/>
    <property type="molecule type" value="Genomic_DNA"/>
</dbReference>
<accession>A0AAD9PN54</accession>
<feature type="transmembrane region" description="Helical" evidence="1">
    <location>
        <begin position="6"/>
        <end position="24"/>
    </location>
</feature>
<proteinExistence type="predicted"/>
<organism evidence="3 4">
    <name type="scientific">Babesia duncani</name>
    <dbReference type="NCBI Taxonomy" id="323732"/>
    <lineage>
        <taxon>Eukaryota</taxon>
        <taxon>Sar</taxon>
        <taxon>Alveolata</taxon>
        <taxon>Apicomplexa</taxon>
        <taxon>Aconoidasida</taxon>
        <taxon>Piroplasmida</taxon>
        <taxon>Babesiidae</taxon>
        <taxon>Babesia</taxon>
    </lineage>
</organism>
<keyword evidence="4" id="KW-1185">Reference proteome</keyword>
<gene>
    <name evidence="3" type="ORF">BdWA1_000398</name>
    <name evidence="2" type="ORF">BdWA1_004190</name>
</gene>
<keyword evidence="1" id="KW-1133">Transmembrane helix</keyword>
<dbReference type="AlphaFoldDB" id="A0AAD9PN54"/>
<dbReference type="EMBL" id="JALLKP010000152">
    <property type="protein sequence ID" value="KAK2194341.1"/>
    <property type="molecule type" value="Genomic_DNA"/>
</dbReference>
<dbReference type="KEGG" id="bdw:94334696"/>
<keyword evidence="1" id="KW-0812">Transmembrane</keyword>
<evidence type="ECO:0000313" key="2">
    <source>
        <dbReference type="EMBL" id="KAK2194341.1"/>
    </source>
</evidence>
<comment type="caution">
    <text evidence="3">The sequence shown here is derived from an EMBL/GenBank/DDBJ whole genome shotgun (WGS) entry which is preliminary data.</text>
</comment>
<name>A0AAD9PN54_9APIC</name>
<dbReference type="RefSeq" id="XP_067804240.1">
    <property type="nucleotide sequence ID" value="XM_067945449.1"/>
</dbReference>
<evidence type="ECO:0000313" key="3">
    <source>
        <dbReference type="EMBL" id="KAK2197398.1"/>
    </source>
</evidence>